<organism evidence="1 2">
    <name type="scientific">Periconia digitata</name>
    <dbReference type="NCBI Taxonomy" id="1303443"/>
    <lineage>
        <taxon>Eukaryota</taxon>
        <taxon>Fungi</taxon>
        <taxon>Dikarya</taxon>
        <taxon>Ascomycota</taxon>
        <taxon>Pezizomycotina</taxon>
        <taxon>Dothideomycetes</taxon>
        <taxon>Pleosporomycetidae</taxon>
        <taxon>Pleosporales</taxon>
        <taxon>Massarineae</taxon>
        <taxon>Periconiaceae</taxon>
        <taxon>Periconia</taxon>
    </lineage>
</organism>
<name>A0A9W4ULJ9_9PLEO</name>
<proteinExistence type="predicted"/>
<sequence>MYPCLRLWAIHCVFFVSPDLIDRYSLISVDPLHRLMNADMSSACIMTEPNDASLST</sequence>
<dbReference type="Proteomes" id="UP001152607">
    <property type="component" value="Unassembled WGS sequence"/>
</dbReference>
<accession>A0A9W4ULJ9</accession>
<keyword evidence="2" id="KW-1185">Reference proteome</keyword>
<gene>
    <name evidence="1" type="ORF">PDIGIT_LOCUS11327</name>
</gene>
<dbReference type="EMBL" id="CAOQHR010000008">
    <property type="protein sequence ID" value="CAI6338200.1"/>
    <property type="molecule type" value="Genomic_DNA"/>
</dbReference>
<dbReference type="AlphaFoldDB" id="A0A9W4ULJ9"/>
<comment type="caution">
    <text evidence="1">The sequence shown here is derived from an EMBL/GenBank/DDBJ whole genome shotgun (WGS) entry which is preliminary data.</text>
</comment>
<protein>
    <submittedName>
        <fullName evidence="1">Uncharacterized protein</fullName>
    </submittedName>
</protein>
<reference evidence="1" key="1">
    <citation type="submission" date="2023-01" db="EMBL/GenBank/DDBJ databases">
        <authorList>
            <person name="Van Ghelder C."/>
            <person name="Rancurel C."/>
        </authorList>
    </citation>
    <scope>NUCLEOTIDE SEQUENCE</scope>
    <source>
        <strain evidence="1">CNCM I-4278</strain>
    </source>
</reference>
<evidence type="ECO:0000313" key="1">
    <source>
        <dbReference type="EMBL" id="CAI6338200.1"/>
    </source>
</evidence>
<evidence type="ECO:0000313" key="2">
    <source>
        <dbReference type="Proteomes" id="UP001152607"/>
    </source>
</evidence>